<comment type="subcellular location">
    <subcellularLocation>
        <location evidence="1">Cell membrane</location>
        <topology evidence="1">Multi-pass membrane protein</topology>
    </subcellularLocation>
</comment>
<evidence type="ECO:0000256" key="7">
    <source>
        <dbReference type="ARBA" id="ARBA00023136"/>
    </source>
</evidence>
<sequence>MIGNARCPALSSRLRGNRQACVKSKGEILLRIQSGKARNLVATAMGNMLEFYDFTVYAAFSTFLSAACFPAGNPRLALLLSTVIFGIGFLARPLGAIVMGAYADHHGRRRALTQTIWLMALGSLMIGLLPGYATIGLAAPIMLSVARLIQGFSAGGEMGSATAFLVEASARERIGLAASWQIATQHLGTIISGLCGILLGLSMSSTQIAGWGWRLPFILGAIIVPVGAWIRRNLDETLAPDQVRQGMIKNVRHVFMRMPGRIALCMLLVAGATISQYFFLYGTIFAIHDLRFPAAFAISVNIALGLTGCPFALLGGYLSDRYDPYIVTLAARAMLCGLFLPAFVFLLSHPSPLVFTVVLMLLMSLHALASGACMRILPDLFPMNVRTLGTGLSYSLGVTIFGGTAQTIFTLLIDRTGNRLSWIYFVTGMLVVSSSSLVFLRRIARHDRQRNRAGDAAGA</sequence>
<evidence type="ECO:0000256" key="6">
    <source>
        <dbReference type="ARBA" id="ARBA00022989"/>
    </source>
</evidence>
<dbReference type="InterPro" id="IPR011701">
    <property type="entry name" value="MFS"/>
</dbReference>
<evidence type="ECO:0000256" key="5">
    <source>
        <dbReference type="ARBA" id="ARBA00022847"/>
    </source>
</evidence>
<keyword evidence="3" id="KW-1003">Cell membrane</keyword>
<dbReference type="GO" id="GO:0015293">
    <property type="term" value="F:symporter activity"/>
    <property type="evidence" value="ECO:0007669"/>
    <property type="project" value="UniProtKB-KW"/>
</dbReference>
<dbReference type="InterPro" id="IPR051084">
    <property type="entry name" value="H+-coupled_symporters"/>
</dbReference>
<feature type="transmembrane region" description="Helical" evidence="8">
    <location>
        <begin position="211"/>
        <end position="230"/>
    </location>
</feature>
<feature type="transmembrane region" description="Helical" evidence="8">
    <location>
        <begin position="54"/>
        <end position="72"/>
    </location>
</feature>
<feature type="transmembrane region" description="Helical" evidence="8">
    <location>
        <begin position="421"/>
        <end position="440"/>
    </location>
</feature>
<evidence type="ECO:0000256" key="3">
    <source>
        <dbReference type="ARBA" id="ARBA00022475"/>
    </source>
</evidence>
<keyword evidence="4 8" id="KW-0812">Transmembrane</keyword>
<feature type="transmembrane region" description="Helical" evidence="8">
    <location>
        <begin position="78"/>
        <end position="103"/>
    </location>
</feature>
<evidence type="ECO:0000256" key="8">
    <source>
        <dbReference type="SAM" id="Phobius"/>
    </source>
</evidence>
<gene>
    <name evidence="10" type="ORF">CFR71_09430</name>
</gene>
<keyword evidence="7 8" id="KW-0472">Membrane</keyword>
<organism evidence="10 11">
    <name type="scientific">Novacetimonas pomaceti</name>
    <dbReference type="NCBI Taxonomy" id="2021998"/>
    <lineage>
        <taxon>Bacteria</taxon>
        <taxon>Pseudomonadati</taxon>
        <taxon>Pseudomonadota</taxon>
        <taxon>Alphaproteobacteria</taxon>
        <taxon>Acetobacterales</taxon>
        <taxon>Acetobacteraceae</taxon>
        <taxon>Novacetimonas</taxon>
    </lineage>
</organism>
<keyword evidence="6 8" id="KW-1133">Transmembrane helix</keyword>
<reference evidence="10 11" key="1">
    <citation type="submission" date="2017-07" db="EMBL/GenBank/DDBJ databases">
        <title>A draft genome sequence of Komagataeibacter sp. T5K1.</title>
        <authorList>
            <person name="Skraban J."/>
            <person name="Cleenwerck I."/>
            <person name="Vandamme P."/>
            <person name="Trcek J."/>
        </authorList>
    </citation>
    <scope>NUCLEOTIDE SEQUENCE [LARGE SCALE GENOMIC DNA]</scope>
    <source>
        <strain evidence="10 11">T5K1</strain>
    </source>
</reference>
<comment type="caution">
    <text evidence="10">The sequence shown here is derived from an EMBL/GenBank/DDBJ whole genome shotgun (WGS) entry which is preliminary data.</text>
</comment>
<dbReference type="Pfam" id="PF07690">
    <property type="entry name" value="MFS_1"/>
    <property type="match status" value="1"/>
</dbReference>
<protein>
    <recommendedName>
        <fullName evidence="9">Major facilitator superfamily (MFS) profile domain-containing protein</fullName>
    </recommendedName>
</protein>
<dbReference type="GO" id="GO:0005886">
    <property type="term" value="C:plasma membrane"/>
    <property type="evidence" value="ECO:0007669"/>
    <property type="project" value="UniProtKB-SubCell"/>
</dbReference>
<dbReference type="InterPro" id="IPR036259">
    <property type="entry name" value="MFS_trans_sf"/>
</dbReference>
<evidence type="ECO:0000259" key="9">
    <source>
        <dbReference type="PROSITE" id="PS50850"/>
    </source>
</evidence>
<proteinExistence type="predicted"/>
<feature type="domain" description="Major facilitator superfamily (MFS) profile" evidence="9">
    <location>
        <begin position="39"/>
        <end position="446"/>
    </location>
</feature>
<keyword evidence="5" id="KW-0769">Symport</keyword>
<feature type="transmembrane region" description="Helical" evidence="8">
    <location>
        <begin position="294"/>
        <end position="318"/>
    </location>
</feature>
<accession>A0A318QRW1</accession>
<dbReference type="InterPro" id="IPR020846">
    <property type="entry name" value="MFS_dom"/>
</dbReference>
<evidence type="ECO:0000256" key="1">
    <source>
        <dbReference type="ARBA" id="ARBA00004651"/>
    </source>
</evidence>
<dbReference type="PROSITE" id="PS50850">
    <property type="entry name" value="MFS"/>
    <property type="match status" value="1"/>
</dbReference>
<dbReference type="PANTHER" id="PTHR43528:SF3">
    <property type="entry name" value="CITRATE-PROTON SYMPORTER"/>
    <property type="match status" value="1"/>
</dbReference>
<dbReference type="SUPFAM" id="SSF103473">
    <property type="entry name" value="MFS general substrate transporter"/>
    <property type="match status" value="1"/>
</dbReference>
<keyword evidence="2" id="KW-0813">Transport</keyword>
<dbReference type="Proteomes" id="UP000247609">
    <property type="component" value="Unassembled WGS sequence"/>
</dbReference>
<feature type="transmembrane region" description="Helical" evidence="8">
    <location>
        <begin position="262"/>
        <end position="288"/>
    </location>
</feature>
<dbReference type="PANTHER" id="PTHR43528">
    <property type="entry name" value="ALPHA-KETOGLUTARATE PERMEASE"/>
    <property type="match status" value="1"/>
</dbReference>
<dbReference type="AlphaFoldDB" id="A0A318QRW1"/>
<dbReference type="EMBL" id="NOXG01000009">
    <property type="protein sequence ID" value="PYD75453.1"/>
    <property type="molecule type" value="Genomic_DNA"/>
</dbReference>
<feature type="transmembrane region" description="Helical" evidence="8">
    <location>
        <begin position="325"/>
        <end position="347"/>
    </location>
</feature>
<evidence type="ECO:0000256" key="2">
    <source>
        <dbReference type="ARBA" id="ARBA00022448"/>
    </source>
</evidence>
<feature type="transmembrane region" description="Helical" evidence="8">
    <location>
        <begin position="353"/>
        <end position="377"/>
    </location>
</feature>
<evidence type="ECO:0000313" key="10">
    <source>
        <dbReference type="EMBL" id="PYD75453.1"/>
    </source>
</evidence>
<evidence type="ECO:0000313" key="11">
    <source>
        <dbReference type="Proteomes" id="UP000247609"/>
    </source>
</evidence>
<feature type="transmembrane region" description="Helical" evidence="8">
    <location>
        <begin position="115"/>
        <end position="142"/>
    </location>
</feature>
<name>A0A318QRW1_9PROT</name>
<dbReference type="Gene3D" id="1.20.1250.20">
    <property type="entry name" value="MFS general substrate transporter like domains"/>
    <property type="match status" value="1"/>
</dbReference>
<feature type="transmembrane region" description="Helical" evidence="8">
    <location>
        <begin position="389"/>
        <end position="409"/>
    </location>
</feature>
<evidence type="ECO:0000256" key="4">
    <source>
        <dbReference type="ARBA" id="ARBA00022692"/>
    </source>
</evidence>